<dbReference type="PROSITE" id="PS00704">
    <property type="entry name" value="PROK_CO2_ANHYDRASE_1"/>
    <property type="match status" value="1"/>
</dbReference>
<dbReference type="FunFam" id="3.40.1050.10:FF:000001">
    <property type="entry name" value="Carbonic anhydrase"/>
    <property type="match status" value="1"/>
</dbReference>
<dbReference type="SUPFAM" id="SSF53056">
    <property type="entry name" value="beta-carbonic anhydrase, cab"/>
    <property type="match status" value="1"/>
</dbReference>
<evidence type="ECO:0000256" key="5">
    <source>
        <dbReference type="ARBA" id="ARBA00022833"/>
    </source>
</evidence>
<keyword evidence="4 9" id="KW-0479">Metal-binding</keyword>
<dbReference type="Pfam" id="PF00484">
    <property type="entry name" value="Pro_CA"/>
    <property type="match status" value="1"/>
</dbReference>
<feature type="binding site" evidence="9">
    <location>
        <position position="131"/>
    </location>
    <ligand>
        <name>Zn(2+)</name>
        <dbReference type="ChEBI" id="CHEBI:29105"/>
    </ligand>
</feature>
<accession>A0A7S1QXV9</accession>
<feature type="binding site" evidence="9">
    <location>
        <position position="128"/>
    </location>
    <ligand>
        <name>Zn(2+)</name>
        <dbReference type="ChEBI" id="CHEBI:29105"/>
    </ligand>
</feature>
<dbReference type="GO" id="GO:0015976">
    <property type="term" value="P:carbon utilization"/>
    <property type="evidence" value="ECO:0007669"/>
    <property type="project" value="InterPro"/>
</dbReference>
<evidence type="ECO:0000256" key="1">
    <source>
        <dbReference type="ARBA" id="ARBA00006217"/>
    </source>
</evidence>
<evidence type="ECO:0000256" key="6">
    <source>
        <dbReference type="ARBA" id="ARBA00023239"/>
    </source>
</evidence>
<evidence type="ECO:0000256" key="7">
    <source>
        <dbReference type="ARBA" id="ARBA00031969"/>
    </source>
</evidence>
<comment type="cofactor">
    <cofactor evidence="9">
        <name>Zn(2+)</name>
        <dbReference type="ChEBI" id="CHEBI:29105"/>
    </cofactor>
    <text evidence="9">Binds 1 zinc ion per subunit.</text>
</comment>
<dbReference type="PANTHER" id="PTHR11002:SF76">
    <property type="entry name" value="CARBONIC ANHYDRASE"/>
    <property type="match status" value="1"/>
</dbReference>
<feature type="binding site" evidence="9">
    <location>
        <position position="72"/>
    </location>
    <ligand>
        <name>Zn(2+)</name>
        <dbReference type="ChEBI" id="CHEBI:29105"/>
    </ligand>
</feature>
<dbReference type="InterPro" id="IPR015892">
    <property type="entry name" value="Carbonic_anhydrase_CS"/>
</dbReference>
<dbReference type="InterPro" id="IPR036874">
    <property type="entry name" value="Carbonic_anhydrase_sf"/>
</dbReference>
<organism evidence="11">
    <name type="scientific">Neobodo designis</name>
    <name type="common">Flagellated protozoan</name>
    <name type="synonym">Bodo designis</name>
    <dbReference type="NCBI Taxonomy" id="312471"/>
    <lineage>
        <taxon>Eukaryota</taxon>
        <taxon>Discoba</taxon>
        <taxon>Euglenozoa</taxon>
        <taxon>Kinetoplastea</taxon>
        <taxon>Metakinetoplastina</taxon>
        <taxon>Neobodonida</taxon>
        <taxon>Neobodo</taxon>
    </lineage>
</organism>
<dbReference type="SMART" id="SM00947">
    <property type="entry name" value="Pro_CA"/>
    <property type="match status" value="1"/>
</dbReference>
<evidence type="ECO:0000256" key="4">
    <source>
        <dbReference type="ARBA" id="ARBA00022723"/>
    </source>
</evidence>
<dbReference type="EC" id="4.2.1.1" evidence="2 10"/>
<dbReference type="GO" id="GO:0004089">
    <property type="term" value="F:carbonate dehydratase activity"/>
    <property type="evidence" value="ECO:0007669"/>
    <property type="project" value="UniProtKB-UniRule"/>
</dbReference>
<feature type="binding site" evidence="9">
    <location>
        <position position="74"/>
    </location>
    <ligand>
        <name>Zn(2+)</name>
        <dbReference type="ChEBI" id="CHEBI:29105"/>
    </ligand>
</feature>
<dbReference type="GO" id="GO:0008270">
    <property type="term" value="F:zinc ion binding"/>
    <property type="evidence" value="ECO:0007669"/>
    <property type="project" value="UniProtKB-UniRule"/>
</dbReference>
<reference evidence="11" key="1">
    <citation type="submission" date="2021-01" db="EMBL/GenBank/DDBJ databases">
        <authorList>
            <person name="Corre E."/>
            <person name="Pelletier E."/>
            <person name="Niang G."/>
            <person name="Scheremetjew M."/>
            <person name="Finn R."/>
            <person name="Kale V."/>
            <person name="Holt S."/>
            <person name="Cochrane G."/>
            <person name="Meng A."/>
            <person name="Brown T."/>
            <person name="Cohen L."/>
        </authorList>
    </citation>
    <scope>NUCLEOTIDE SEQUENCE</scope>
    <source>
        <strain evidence="11">CCAP 1951/1</strain>
    </source>
</reference>
<dbReference type="InterPro" id="IPR001765">
    <property type="entry name" value="Carbonic_anhydrase"/>
</dbReference>
<dbReference type="AlphaFoldDB" id="A0A7S1QXV9"/>
<evidence type="ECO:0000256" key="3">
    <source>
        <dbReference type="ARBA" id="ARBA00014628"/>
    </source>
</evidence>
<evidence type="ECO:0000256" key="10">
    <source>
        <dbReference type="RuleBase" id="RU003956"/>
    </source>
</evidence>
<evidence type="ECO:0000256" key="2">
    <source>
        <dbReference type="ARBA" id="ARBA00012925"/>
    </source>
</evidence>
<keyword evidence="6 10" id="KW-0456">Lyase</keyword>
<dbReference type="PROSITE" id="PS00705">
    <property type="entry name" value="PROK_CO2_ANHYDRASE_2"/>
    <property type="match status" value="1"/>
</dbReference>
<evidence type="ECO:0000256" key="9">
    <source>
        <dbReference type="PIRSR" id="PIRSR601765-1"/>
    </source>
</evidence>
<protein>
    <recommendedName>
        <fullName evidence="3 10">Carbonic anhydrase</fullName>
        <ecNumber evidence="2 10">4.2.1.1</ecNumber>
    </recommendedName>
    <alternativeName>
        <fullName evidence="7 10">Carbonate dehydratase</fullName>
    </alternativeName>
</protein>
<proteinExistence type="inferred from homology"/>
<gene>
    <name evidence="11" type="ORF">NDES1114_LOCUS32783</name>
</gene>
<dbReference type="PANTHER" id="PTHR11002">
    <property type="entry name" value="CARBONIC ANHYDRASE"/>
    <property type="match status" value="1"/>
</dbReference>
<dbReference type="EMBL" id="HBGF01049046">
    <property type="protein sequence ID" value="CAD9150937.1"/>
    <property type="molecule type" value="Transcribed_RNA"/>
</dbReference>
<comment type="catalytic activity">
    <reaction evidence="8 10">
        <text>hydrogencarbonate + H(+) = CO2 + H2O</text>
        <dbReference type="Rhea" id="RHEA:10748"/>
        <dbReference type="ChEBI" id="CHEBI:15377"/>
        <dbReference type="ChEBI" id="CHEBI:15378"/>
        <dbReference type="ChEBI" id="CHEBI:16526"/>
        <dbReference type="ChEBI" id="CHEBI:17544"/>
        <dbReference type="EC" id="4.2.1.1"/>
    </reaction>
</comment>
<comment type="function">
    <text evidence="10">Reversible hydration of carbon dioxide.</text>
</comment>
<evidence type="ECO:0000256" key="8">
    <source>
        <dbReference type="ARBA" id="ARBA00048348"/>
    </source>
</evidence>
<comment type="similarity">
    <text evidence="1 10">Belongs to the beta-class carbonic anhydrase family.</text>
</comment>
<dbReference type="CDD" id="cd00883">
    <property type="entry name" value="beta_CA_cladeA"/>
    <property type="match status" value="1"/>
</dbReference>
<keyword evidence="5 9" id="KW-0862">Zinc</keyword>
<name>A0A7S1QXV9_NEODS</name>
<dbReference type="Gene3D" id="3.40.1050.10">
    <property type="entry name" value="Carbonic anhydrase"/>
    <property type="match status" value="1"/>
</dbReference>
<evidence type="ECO:0000313" key="11">
    <source>
        <dbReference type="EMBL" id="CAD9150937.1"/>
    </source>
</evidence>
<sequence>MLRGVASKAVSAVPLAFAQRRFHGDGSDCRSHSVADLLNKNKEWADSITSSQPNFFKELAKQQTPEFLWIGCSDSRVPANQIVGLAPGEVFVHRNIANVVVPSDLNCLSVMQFAIEHLKVKHVIVCGHYNCGGVRAALTDTRLGLADNWTRHVRDIYRRHTRRIEKCGSVDNQVDLLCELNVIQQLHNVAETTIVRNAWAAGSELQLHGLIFGLADGILKPLLQMDKDSETYATETAARKIIQRAHERAAQASEDTK</sequence>